<feature type="region of interest" description="Disordered" evidence="1">
    <location>
        <begin position="22"/>
        <end position="42"/>
    </location>
</feature>
<dbReference type="InterPro" id="IPR015947">
    <property type="entry name" value="PUA-like_sf"/>
</dbReference>
<dbReference type="Gene3D" id="2.30.280.10">
    <property type="entry name" value="SRA-YDG"/>
    <property type="match status" value="1"/>
</dbReference>
<protein>
    <submittedName>
        <fullName evidence="3">HNH endonuclease</fullName>
    </submittedName>
</protein>
<keyword evidence="4" id="KW-1185">Reference proteome</keyword>
<dbReference type="AlphaFoldDB" id="A0A4R9A177"/>
<evidence type="ECO:0000256" key="1">
    <source>
        <dbReference type="SAM" id="MobiDB-lite"/>
    </source>
</evidence>
<dbReference type="PANTHER" id="PTHR14140:SF27">
    <property type="entry name" value="OS04G0289800 PROTEIN"/>
    <property type="match status" value="1"/>
</dbReference>
<organism evidence="3 4">
    <name type="scientific">Cryobacterium frigoriphilum</name>
    <dbReference type="NCBI Taxonomy" id="1259150"/>
    <lineage>
        <taxon>Bacteria</taxon>
        <taxon>Bacillati</taxon>
        <taxon>Actinomycetota</taxon>
        <taxon>Actinomycetes</taxon>
        <taxon>Micrococcales</taxon>
        <taxon>Microbacteriaceae</taxon>
        <taxon>Cryobacterium</taxon>
    </lineage>
</organism>
<dbReference type="GO" id="GO:0016567">
    <property type="term" value="P:protein ubiquitination"/>
    <property type="evidence" value="ECO:0007669"/>
    <property type="project" value="TreeGrafter"/>
</dbReference>
<dbReference type="Gene3D" id="1.10.30.50">
    <property type="match status" value="1"/>
</dbReference>
<feature type="domain" description="YDG" evidence="2">
    <location>
        <begin position="6"/>
        <end position="149"/>
    </location>
</feature>
<keyword evidence="3" id="KW-0540">Nuclease</keyword>
<sequence length="303" mass="33980">MSKFFGTPDGITVGRLFKDRRELHDTNVHRPTQPGISGTKAEGADSIVLSGGYSDDEDHGDYIIYTGHGGRDSNGTRLIRDQSPDAPGNAGLATSMAMGLPVRVVRKHNKNSAFAPPYGYRYSGLYLVTQTWMATGRDGFQIVQFRLERIDEQLPLEPQSANDPDPEYASTIISRRIRDSQLARQIKQLYDFQCQVCGAQIPTVNGHFYAEGAHVRPLGRPHVGRDNWSNILCMCPNHHTQFDLGGIVLTDRMEVVETRKMTAIAELTFRKSHFLDITNVRYHRQLWISGEPGDRAAQQLKRA</sequence>
<dbReference type="InterPro" id="IPR036987">
    <property type="entry name" value="SRA-YDG_sf"/>
</dbReference>
<dbReference type="Pfam" id="PF02182">
    <property type="entry name" value="SAD_SRA"/>
    <property type="match status" value="1"/>
</dbReference>
<dbReference type="GO" id="GO:0061630">
    <property type="term" value="F:ubiquitin protein ligase activity"/>
    <property type="evidence" value="ECO:0007669"/>
    <property type="project" value="TreeGrafter"/>
</dbReference>
<evidence type="ECO:0000313" key="3">
    <source>
        <dbReference type="EMBL" id="TFD50267.1"/>
    </source>
</evidence>
<dbReference type="Pfam" id="PF13391">
    <property type="entry name" value="HNH_2"/>
    <property type="match status" value="1"/>
</dbReference>
<dbReference type="RefSeq" id="WP_134519464.1">
    <property type="nucleotide sequence ID" value="NZ_SOHE01000044.1"/>
</dbReference>
<proteinExistence type="predicted"/>
<dbReference type="PANTHER" id="PTHR14140">
    <property type="entry name" value="E3 UBIQUITIN-PROTEIN LIGASE UHRF-RELATED"/>
    <property type="match status" value="1"/>
</dbReference>
<gene>
    <name evidence="3" type="ORF">E3T55_10210</name>
</gene>
<dbReference type="PROSITE" id="PS51015">
    <property type="entry name" value="YDG"/>
    <property type="match status" value="1"/>
</dbReference>
<name>A0A4R9A177_9MICO</name>
<reference evidence="3 4" key="1">
    <citation type="submission" date="2019-03" db="EMBL/GenBank/DDBJ databases">
        <title>Genomics of glacier-inhabiting Cryobacterium strains.</title>
        <authorList>
            <person name="Liu Q."/>
            <person name="Xin Y.-H."/>
        </authorList>
    </citation>
    <scope>NUCLEOTIDE SEQUENCE [LARGE SCALE GENOMIC DNA]</scope>
    <source>
        <strain evidence="3 4">Hh14</strain>
    </source>
</reference>
<dbReference type="EMBL" id="SOHE01000044">
    <property type="protein sequence ID" value="TFD50267.1"/>
    <property type="molecule type" value="Genomic_DNA"/>
</dbReference>
<evidence type="ECO:0000313" key="4">
    <source>
        <dbReference type="Proteomes" id="UP000297447"/>
    </source>
</evidence>
<dbReference type="Proteomes" id="UP000297447">
    <property type="component" value="Unassembled WGS sequence"/>
</dbReference>
<dbReference type="InterPro" id="IPR045134">
    <property type="entry name" value="UHRF1/2-like"/>
</dbReference>
<dbReference type="SMART" id="SM00507">
    <property type="entry name" value="HNHc"/>
    <property type="match status" value="1"/>
</dbReference>
<dbReference type="GO" id="GO:0004519">
    <property type="term" value="F:endonuclease activity"/>
    <property type="evidence" value="ECO:0007669"/>
    <property type="project" value="UniProtKB-KW"/>
</dbReference>
<dbReference type="SMART" id="SM00466">
    <property type="entry name" value="SRA"/>
    <property type="match status" value="1"/>
</dbReference>
<dbReference type="InterPro" id="IPR003615">
    <property type="entry name" value="HNH_nuc"/>
</dbReference>
<dbReference type="InterPro" id="IPR003105">
    <property type="entry name" value="SRA_YDG"/>
</dbReference>
<comment type="caution">
    <text evidence="3">The sequence shown here is derived from an EMBL/GenBank/DDBJ whole genome shotgun (WGS) entry which is preliminary data.</text>
</comment>
<dbReference type="OrthoDB" id="4464809at2"/>
<dbReference type="GO" id="GO:0044027">
    <property type="term" value="P:negative regulation of gene expression via chromosomal CpG island methylation"/>
    <property type="evidence" value="ECO:0007669"/>
    <property type="project" value="TreeGrafter"/>
</dbReference>
<keyword evidence="3" id="KW-0378">Hydrolase</keyword>
<dbReference type="SUPFAM" id="SSF88697">
    <property type="entry name" value="PUA domain-like"/>
    <property type="match status" value="1"/>
</dbReference>
<keyword evidence="3" id="KW-0255">Endonuclease</keyword>
<accession>A0A4R9A177</accession>
<dbReference type="CDD" id="cd00085">
    <property type="entry name" value="HNHc"/>
    <property type="match status" value="1"/>
</dbReference>
<evidence type="ECO:0000259" key="2">
    <source>
        <dbReference type="PROSITE" id="PS51015"/>
    </source>
</evidence>